<keyword evidence="2" id="KW-1185">Reference proteome</keyword>
<dbReference type="Proteomes" id="UP000827976">
    <property type="component" value="Chromosome 20"/>
</dbReference>
<sequence>MDKFFIKRPRSKESSNTPKIPLDSKSSEENINTNFNLNDIASDPGLRKPIEDFDFEIRDQVRREYLTRCPCQPIGHNFPQKDYGKQKRSFQDAWFKYPWLEYSITKDAAFCFWCYLFKPSRGSRMGKDAFTKMGFNNWKKALEKFVEHIGAVNSMHNDARVKFEGFQSQRQSVSHLLAAHLHDMEVAYRIRLTAVLDVTRFLLKQGLPFRGNDESSNSLNKGNFLELLEWYSLQNAPGNNQLTSPKIQKELANACATEITRVIIDDIGDSYFSLMIDKARDASGKQQMGVVLRYVNKNGHVIERFLALVHVSDTSAISLKNAIDYSFAKHKLSLSRLRGQGYDGASNMRGEFNGLKALILRENPYARYVHCFAHQLQLVIIAVAKDNRIVTSCKRRDQLQQHHHNRLVEQLEKVEIVSGKGKNQESSLARPNDTHWESHYTTILRLICMWTSILEVLQNVHDDGASNDNRGIVASLIDKMENYKFVFVMYLMRRLLGMTNELSLALQQKDQNIVQAMRLIEAAKARLQHFRETGWKEFLGEVTSFCKENSIDVPNMEDNMPIRGRSRREGQFITHFHHYRVEIFSSTELLLLVSCLDPRDSFSKFNIHKLLRLAEMYPQDFSMTERMMLEDQLATFIYDVRHDDDFANVVDLGGFAMKMIDTGKCAIFPLAYRFIDATFTSVEGVGVTATASVERAFSAMNVVKTDLRNKMGDEWMNDSMIVYIEKEVFATIDNETILQCFQKMQTRRIQLTPLSSMRRTDGSSSSCVHR</sequence>
<accession>A0ACB7TSC4</accession>
<reference evidence="2" key="1">
    <citation type="journal article" date="2022" name="Nat. Commun.">
        <title>Chromosome evolution and the genetic basis of agronomically important traits in greater yam.</title>
        <authorList>
            <person name="Bredeson J.V."/>
            <person name="Lyons J.B."/>
            <person name="Oniyinde I.O."/>
            <person name="Okereke N.R."/>
            <person name="Kolade O."/>
            <person name="Nnabue I."/>
            <person name="Nwadili C.O."/>
            <person name="Hribova E."/>
            <person name="Parker M."/>
            <person name="Nwogha J."/>
            <person name="Shu S."/>
            <person name="Carlson J."/>
            <person name="Kariba R."/>
            <person name="Muthemba S."/>
            <person name="Knop K."/>
            <person name="Barton G.J."/>
            <person name="Sherwood A.V."/>
            <person name="Lopez-Montes A."/>
            <person name="Asiedu R."/>
            <person name="Jamnadass R."/>
            <person name="Muchugi A."/>
            <person name="Goodstein D."/>
            <person name="Egesi C.N."/>
            <person name="Featherston J."/>
            <person name="Asfaw A."/>
            <person name="Simpson G.G."/>
            <person name="Dolezel J."/>
            <person name="Hendre P.S."/>
            <person name="Van Deynze A."/>
            <person name="Kumar P.L."/>
            <person name="Obidiegwu J.E."/>
            <person name="Bhattacharjee R."/>
            <person name="Rokhsar D.S."/>
        </authorList>
    </citation>
    <scope>NUCLEOTIDE SEQUENCE [LARGE SCALE GENOMIC DNA]</scope>
    <source>
        <strain evidence="2">cv. TDa95/00328</strain>
    </source>
</reference>
<dbReference type="EMBL" id="CM037030">
    <property type="protein sequence ID" value="KAH7650649.1"/>
    <property type="molecule type" value="Genomic_DNA"/>
</dbReference>
<proteinExistence type="predicted"/>
<evidence type="ECO:0000313" key="1">
    <source>
        <dbReference type="EMBL" id="KAH7650649.1"/>
    </source>
</evidence>
<organism evidence="1 2">
    <name type="scientific">Dioscorea alata</name>
    <name type="common">Purple yam</name>
    <dbReference type="NCBI Taxonomy" id="55571"/>
    <lineage>
        <taxon>Eukaryota</taxon>
        <taxon>Viridiplantae</taxon>
        <taxon>Streptophyta</taxon>
        <taxon>Embryophyta</taxon>
        <taxon>Tracheophyta</taxon>
        <taxon>Spermatophyta</taxon>
        <taxon>Magnoliopsida</taxon>
        <taxon>Liliopsida</taxon>
        <taxon>Dioscoreales</taxon>
        <taxon>Dioscoreaceae</taxon>
        <taxon>Dioscorea</taxon>
    </lineage>
</organism>
<gene>
    <name evidence="1" type="ORF">IHE45_20G003100</name>
</gene>
<protein>
    <submittedName>
        <fullName evidence="1">Ribonuclease H-like protein</fullName>
    </submittedName>
</protein>
<evidence type="ECO:0000313" key="2">
    <source>
        <dbReference type="Proteomes" id="UP000827976"/>
    </source>
</evidence>
<comment type="caution">
    <text evidence="1">The sequence shown here is derived from an EMBL/GenBank/DDBJ whole genome shotgun (WGS) entry which is preliminary data.</text>
</comment>
<name>A0ACB7TSC4_DIOAL</name>